<keyword evidence="5" id="KW-0539">Nucleus</keyword>
<accession>A0AAD1ZUQ7</accession>
<name>A0AAD1ZUQ7_9LAMI</name>
<keyword evidence="3" id="KW-0853">WD repeat</keyword>
<dbReference type="GO" id="GO:0006364">
    <property type="term" value="P:rRNA processing"/>
    <property type="evidence" value="ECO:0007669"/>
    <property type="project" value="UniProtKB-KW"/>
</dbReference>
<keyword evidence="4" id="KW-0677">Repeat</keyword>
<dbReference type="GO" id="GO:0032040">
    <property type="term" value="C:small-subunit processome"/>
    <property type="evidence" value="ECO:0007669"/>
    <property type="project" value="TreeGrafter"/>
</dbReference>
<keyword evidence="7" id="KW-1185">Reference proteome</keyword>
<dbReference type="GO" id="GO:0034388">
    <property type="term" value="C:Pwp2p-containing subcomplex of 90S preribosome"/>
    <property type="evidence" value="ECO:0007669"/>
    <property type="project" value="TreeGrafter"/>
</dbReference>
<evidence type="ECO:0000256" key="4">
    <source>
        <dbReference type="ARBA" id="ARBA00022737"/>
    </source>
</evidence>
<evidence type="ECO:0000256" key="1">
    <source>
        <dbReference type="ARBA" id="ARBA00004604"/>
    </source>
</evidence>
<gene>
    <name evidence="6" type="ORF">FPE_LOCUS23508</name>
</gene>
<dbReference type="EMBL" id="OU503049">
    <property type="protein sequence ID" value="CAI9776078.1"/>
    <property type="molecule type" value="Genomic_DNA"/>
</dbReference>
<dbReference type="Proteomes" id="UP000834106">
    <property type="component" value="Chromosome 14"/>
</dbReference>
<organism evidence="6 7">
    <name type="scientific">Fraxinus pennsylvanica</name>
    <dbReference type="NCBI Taxonomy" id="56036"/>
    <lineage>
        <taxon>Eukaryota</taxon>
        <taxon>Viridiplantae</taxon>
        <taxon>Streptophyta</taxon>
        <taxon>Embryophyta</taxon>
        <taxon>Tracheophyta</taxon>
        <taxon>Spermatophyta</taxon>
        <taxon>Magnoliopsida</taxon>
        <taxon>eudicotyledons</taxon>
        <taxon>Gunneridae</taxon>
        <taxon>Pentapetalae</taxon>
        <taxon>asterids</taxon>
        <taxon>lamiids</taxon>
        <taxon>Lamiales</taxon>
        <taxon>Oleaceae</taxon>
        <taxon>Oleeae</taxon>
        <taxon>Fraxinus</taxon>
    </lineage>
</organism>
<dbReference type="Gene3D" id="2.130.10.10">
    <property type="entry name" value="YVTN repeat-like/Quinoprotein amine dehydrogenase"/>
    <property type="match status" value="1"/>
</dbReference>
<comment type="subcellular location">
    <subcellularLocation>
        <location evidence="1">Nucleus</location>
        <location evidence="1">Nucleolus</location>
    </subcellularLocation>
</comment>
<dbReference type="PANTHER" id="PTHR18359">
    <property type="entry name" value="WD-REPEAT PROTEIN-RELATED"/>
    <property type="match status" value="1"/>
</dbReference>
<proteinExistence type="predicted"/>
<dbReference type="InterPro" id="IPR045161">
    <property type="entry name" value="Utp18"/>
</dbReference>
<dbReference type="AlphaFoldDB" id="A0AAD1ZUQ7"/>
<dbReference type="InterPro" id="IPR015943">
    <property type="entry name" value="WD40/YVTN_repeat-like_dom_sf"/>
</dbReference>
<evidence type="ECO:0000256" key="2">
    <source>
        <dbReference type="ARBA" id="ARBA00022552"/>
    </source>
</evidence>
<sequence length="104" mass="11306">MLSFVGLQSAKSGDIAPFNDSSNDTMMVHQFQEAASIPATGVDDILERNEDLVVKNSAKLLPGRLEYSRLVDANMMELSNGPVKSVQFHKNAQLLLAAGLDKMI</sequence>
<keyword evidence="2" id="KW-0698">rRNA processing</keyword>
<evidence type="ECO:0000256" key="5">
    <source>
        <dbReference type="ARBA" id="ARBA00023242"/>
    </source>
</evidence>
<evidence type="ECO:0000313" key="7">
    <source>
        <dbReference type="Proteomes" id="UP000834106"/>
    </source>
</evidence>
<reference evidence="6" key="1">
    <citation type="submission" date="2023-05" db="EMBL/GenBank/DDBJ databases">
        <authorList>
            <person name="Huff M."/>
        </authorList>
    </citation>
    <scope>NUCLEOTIDE SEQUENCE</scope>
</reference>
<dbReference type="PANTHER" id="PTHR18359:SF0">
    <property type="entry name" value="U3 SMALL NUCLEOLAR RNA-ASSOCIATED PROTEIN 18 HOMOLOG"/>
    <property type="match status" value="1"/>
</dbReference>
<evidence type="ECO:0000313" key="6">
    <source>
        <dbReference type="EMBL" id="CAI9776078.1"/>
    </source>
</evidence>
<evidence type="ECO:0000256" key="3">
    <source>
        <dbReference type="ARBA" id="ARBA00022574"/>
    </source>
</evidence>
<protein>
    <submittedName>
        <fullName evidence="6">Uncharacterized protein</fullName>
    </submittedName>
</protein>